<dbReference type="AlphaFoldDB" id="A0A4Y7QG47"/>
<proteinExistence type="predicted"/>
<dbReference type="EMBL" id="ML170162">
    <property type="protein sequence ID" value="TDL26221.1"/>
    <property type="molecule type" value="Genomic_DNA"/>
</dbReference>
<accession>A0A4Y7QG47</accession>
<feature type="compositionally biased region" description="Acidic residues" evidence="1">
    <location>
        <begin position="284"/>
        <end position="305"/>
    </location>
</feature>
<name>A0A4Y7QG47_9AGAM</name>
<evidence type="ECO:0000313" key="3">
    <source>
        <dbReference type="Proteomes" id="UP000294933"/>
    </source>
</evidence>
<gene>
    <name evidence="2" type="ORF">BD410DRAFT_836869</name>
</gene>
<dbReference type="VEuPathDB" id="FungiDB:BD410DRAFT_836869"/>
<dbReference type="STRING" id="50990.A0A4Y7QG47"/>
<dbReference type="OrthoDB" id="6359816at2759"/>
<organism evidence="2 3">
    <name type="scientific">Rickenella mellea</name>
    <dbReference type="NCBI Taxonomy" id="50990"/>
    <lineage>
        <taxon>Eukaryota</taxon>
        <taxon>Fungi</taxon>
        <taxon>Dikarya</taxon>
        <taxon>Basidiomycota</taxon>
        <taxon>Agaricomycotina</taxon>
        <taxon>Agaricomycetes</taxon>
        <taxon>Hymenochaetales</taxon>
        <taxon>Rickenellaceae</taxon>
        <taxon>Rickenella</taxon>
    </lineage>
</organism>
<evidence type="ECO:0008006" key="4">
    <source>
        <dbReference type="Google" id="ProtNLM"/>
    </source>
</evidence>
<reference evidence="2 3" key="1">
    <citation type="submission" date="2018-06" db="EMBL/GenBank/DDBJ databases">
        <title>A transcriptomic atlas of mushroom development highlights an independent origin of complex multicellularity.</title>
        <authorList>
            <consortium name="DOE Joint Genome Institute"/>
            <person name="Krizsan K."/>
            <person name="Almasi E."/>
            <person name="Merenyi Z."/>
            <person name="Sahu N."/>
            <person name="Viragh M."/>
            <person name="Koszo T."/>
            <person name="Mondo S."/>
            <person name="Kiss B."/>
            <person name="Balint B."/>
            <person name="Kues U."/>
            <person name="Barry K."/>
            <person name="Hegedus J.C."/>
            <person name="Henrissat B."/>
            <person name="Johnson J."/>
            <person name="Lipzen A."/>
            <person name="Ohm R."/>
            <person name="Nagy I."/>
            <person name="Pangilinan J."/>
            <person name="Yan J."/>
            <person name="Xiong Y."/>
            <person name="Grigoriev I.V."/>
            <person name="Hibbett D.S."/>
            <person name="Nagy L.G."/>
        </authorList>
    </citation>
    <scope>NUCLEOTIDE SEQUENCE [LARGE SCALE GENOMIC DNA]</scope>
    <source>
        <strain evidence="2 3">SZMC22713</strain>
    </source>
</reference>
<evidence type="ECO:0000313" key="2">
    <source>
        <dbReference type="EMBL" id="TDL26221.1"/>
    </source>
</evidence>
<sequence length="501" mass="56158">MAVVMHNKSLNPTYSTTIDFSQVPKSLGELEDSDSQIQTFTSPICEPGYKFTFEVEQTGGGGWTPLKKSPAIFDFTEYMTKQPFGSLRTLVLIVTQKGAYEGRLGYNEMRFPVQLVLLGGRSIPPDMGSQVETGGSTQAVSQRGGGRSANLHGTPASCRQCVTHQVPMKHSRRINSCPLFEIAVTLVEDTRDEPFKFNYPKVINFLQASLDSPATYVDTRFLVFSRRVQTRVDSAKAVFAKASSLLEMNCDYFSSLLTDNGFRESRVGTLDESFPEGEEKFTDDYDYLSDSDLESDGDDDDDEDMSSPPDITPHRPASTSNTGLVIPSGKTFLVNNFAYPTWRSLINFINIGEIVFAPLSYDGENNDTRSKFLEAFARDKPSHTLPCSAKSMYRLADYINFSQLKSHAFAHIHNSLTVKNIVHEYFSDFTFRYPAIREMQLKLLLHHYHELKSTAEFDEHIRSLATSYPERVSDVIAPVLKGLVFVPSTHPQLGLNQVTRV</sequence>
<protein>
    <recommendedName>
        <fullName evidence="4">BTB domain-containing protein</fullName>
    </recommendedName>
</protein>
<keyword evidence="3" id="KW-1185">Reference proteome</keyword>
<feature type="compositionally biased region" description="Polar residues" evidence="1">
    <location>
        <begin position="131"/>
        <end position="141"/>
    </location>
</feature>
<dbReference type="Proteomes" id="UP000294933">
    <property type="component" value="Unassembled WGS sequence"/>
</dbReference>
<evidence type="ECO:0000256" key="1">
    <source>
        <dbReference type="SAM" id="MobiDB-lite"/>
    </source>
</evidence>
<feature type="region of interest" description="Disordered" evidence="1">
    <location>
        <begin position="131"/>
        <end position="151"/>
    </location>
</feature>
<feature type="region of interest" description="Disordered" evidence="1">
    <location>
        <begin position="268"/>
        <end position="322"/>
    </location>
</feature>